<dbReference type="PROSITE" id="PS50943">
    <property type="entry name" value="HTH_CROC1"/>
    <property type="match status" value="1"/>
</dbReference>
<dbReference type="InterPro" id="IPR019756">
    <property type="entry name" value="Pept_S26A_signal_pept_1_Ser-AS"/>
</dbReference>
<gene>
    <name evidence="8" type="ORF">SAMN02746041_03263</name>
</gene>
<evidence type="ECO:0000259" key="7">
    <source>
        <dbReference type="PROSITE" id="PS50943"/>
    </source>
</evidence>
<feature type="non-terminal residue" evidence="8">
    <location>
        <position position="196"/>
    </location>
</feature>
<dbReference type="GO" id="GO:0003677">
    <property type="term" value="F:DNA binding"/>
    <property type="evidence" value="ECO:0007669"/>
    <property type="project" value="UniProtKB-KW"/>
</dbReference>
<evidence type="ECO:0000256" key="5">
    <source>
        <dbReference type="ARBA" id="ARBA00023163"/>
    </source>
</evidence>
<dbReference type="CDD" id="cd06529">
    <property type="entry name" value="S24_LexA-like"/>
    <property type="match status" value="1"/>
</dbReference>
<evidence type="ECO:0000256" key="6">
    <source>
        <dbReference type="SAM" id="MobiDB-lite"/>
    </source>
</evidence>
<dbReference type="Gene3D" id="1.10.260.40">
    <property type="entry name" value="lambda repressor-like DNA-binding domains"/>
    <property type="match status" value="1"/>
</dbReference>
<dbReference type="Pfam" id="PF01381">
    <property type="entry name" value="HTH_3"/>
    <property type="match status" value="1"/>
</dbReference>
<keyword evidence="2" id="KW-0378">Hydrolase</keyword>
<feature type="region of interest" description="Disordered" evidence="6">
    <location>
        <begin position="66"/>
        <end position="89"/>
    </location>
</feature>
<dbReference type="OrthoDB" id="5363392at2"/>
<keyword evidence="5" id="KW-0804">Transcription</keyword>
<dbReference type="GO" id="GO:0004252">
    <property type="term" value="F:serine-type endopeptidase activity"/>
    <property type="evidence" value="ECO:0007669"/>
    <property type="project" value="InterPro"/>
</dbReference>
<dbReference type="Gene3D" id="2.10.109.10">
    <property type="entry name" value="Umud Fragment, subunit A"/>
    <property type="match status" value="1"/>
</dbReference>
<dbReference type="PANTHER" id="PTHR40661">
    <property type="match status" value="1"/>
</dbReference>
<evidence type="ECO:0000313" key="8">
    <source>
        <dbReference type="EMBL" id="SMC28480.1"/>
    </source>
</evidence>
<dbReference type="EMBL" id="FWXF01000035">
    <property type="protein sequence ID" value="SMC28480.1"/>
    <property type="molecule type" value="Genomic_DNA"/>
</dbReference>
<feature type="compositionally biased region" description="Basic and acidic residues" evidence="6">
    <location>
        <begin position="73"/>
        <end position="84"/>
    </location>
</feature>
<dbReference type="GO" id="GO:0006508">
    <property type="term" value="P:proteolysis"/>
    <property type="evidence" value="ECO:0007669"/>
    <property type="project" value="UniProtKB-KW"/>
</dbReference>
<accession>A0A1W1XWW5</accession>
<dbReference type="SUPFAM" id="SSF51306">
    <property type="entry name" value="LexA/Signal peptidase"/>
    <property type="match status" value="1"/>
</dbReference>
<dbReference type="InterPro" id="IPR039418">
    <property type="entry name" value="LexA-like"/>
</dbReference>
<keyword evidence="3" id="KW-0805">Transcription regulation</keyword>
<keyword evidence="1" id="KW-0645">Protease</keyword>
<organism evidence="8 9">
    <name type="scientific">Desulfacinum hydrothermale DSM 13146</name>
    <dbReference type="NCBI Taxonomy" id="1121390"/>
    <lineage>
        <taxon>Bacteria</taxon>
        <taxon>Pseudomonadati</taxon>
        <taxon>Thermodesulfobacteriota</taxon>
        <taxon>Syntrophobacteria</taxon>
        <taxon>Syntrophobacterales</taxon>
        <taxon>Syntrophobacteraceae</taxon>
        <taxon>Desulfacinum</taxon>
    </lineage>
</organism>
<evidence type="ECO:0000256" key="3">
    <source>
        <dbReference type="ARBA" id="ARBA00023015"/>
    </source>
</evidence>
<dbReference type="InterPro" id="IPR010982">
    <property type="entry name" value="Lambda_DNA-bd_dom_sf"/>
</dbReference>
<dbReference type="STRING" id="1121390.SAMN02746041_03263"/>
<feature type="domain" description="HTH cro/C1-type" evidence="7">
    <location>
        <begin position="8"/>
        <end position="62"/>
    </location>
</feature>
<evidence type="ECO:0000256" key="2">
    <source>
        <dbReference type="ARBA" id="ARBA00022801"/>
    </source>
</evidence>
<keyword evidence="4" id="KW-0238">DNA-binding</keyword>
<dbReference type="InterPro" id="IPR001387">
    <property type="entry name" value="Cro/C1-type_HTH"/>
</dbReference>
<reference evidence="8 9" key="1">
    <citation type="submission" date="2017-04" db="EMBL/GenBank/DDBJ databases">
        <authorList>
            <person name="Afonso C.L."/>
            <person name="Miller P.J."/>
            <person name="Scott M.A."/>
            <person name="Spackman E."/>
            <person name="Goraichik I."/>
            <person name="Dimitrov K.M."/>
            <person name="Suarez D.L."/>
            <person name="Swayne D.E."/>
        </authorList>
    </citation>
    <scope>NUCLEOTIDE SEQUENCE [LARGE SCALE GENOMIC DNA]</scope>
    <source>
        <strain evidence="8 9">DSM 13146</strain>
    </source>
</reference>
<keyword evidence="9" id="KW-1185">Reference proteome</keyword>
<dbReference type="Proteomes" id="UP000192783">
    <property type="component" value="Unassembled WGS sequence"/>
</dbReference>
<dbReference type="AlphaFoldDB" id="A0A1W1XWW5"/>
<dbReference type="Pfam" id="PF00717">
    <property type="entry name" value="Peptidase_S24"/>
    <property type="match status" value="1"/>
</dbReference>
<dbReference type="GO" id="GO:0016020">
    <property type="term" value="C:membrane"/>
    <property type="evidence" value="ECO:0007669"/>
    <property type="project" value="InterPro"/>
</dbReference>
<dbReference type="PROSITE" id="PS00501">
    <property type="entry name" value="SPASE_I_1"/>
    <property type="match status" value="1"/>
</dbReference>
<dbReference type="SUPFAM" id="SSF47413">
    <property type="entry name" value="lambda repressor-like DNA-binding domains"/>
    <property type="match status" value="1"/>
</dbReference>
<proteinExistence type="predicted"/>
<protein>
    <submittedName>
        <fullName evidence="8">Helix-turn-helix</fullName>
    </submittedName>
</protein>
<evidence type="ECO:0000313" key="9">
    <source>
        <dbReference type="Proteomes" id="UP000192783"/>
    </source>
</evidence>
<evidence type="ECO:0000256" key="1">
    <source>
        <dbReference type="ARBA" id="ARBA00022670"/>
    </source>
</evidence>
<dbReference type="CDD" id="cd00093">
    <property type="entry name" value="HTH_XRE"/>
    <property type="match status" value="1"/>
</dbReference>
<name>A0A1W1XWW5_9BACT</name>
<evidence type="ECO:0000256" key="4">
    <source>
        <dbReference type="ARBA" id="ARBA00023125"/>
    </source>
</evidence>
<dbReference type="InterPro" id="IPR036286">
    <property type="entry name" value="LexA/Signal_pep-like_sf"/>
</dbReference>
<sequence length="196" mass="21838">MKTIHDRIRDVIAASGLTLKDFAAKIGLPKRTLTNYRDGISRPPSDVLERICRTFNVRPEWLLTGEGPIKRGKPSDPGERHDADGPDPEEFTFVPKVSAILNAGHGSWITEDRVLAFYAFRKDWIKLVGQPSSMVLMEVQGDSMHPTLHPGDHLLIDTSQTTPRQGAIMAVGIDDSVLVKRINITPEHLELISDNR</sequence>
<dbReference type="InterPro" id="IPR015927">
    <property type="entry name" value="Peptidase_S24_S26A/B/C"/>
</dbReference>
<dbReference type="RefSeq" id="WP_084059133.1">
    <property type="nucleotide sequence ID" value="NZ_FWXF01000035.1"/>
</dbReference>
<dbReference type="PANTHER" id="PTHR40661:SF3">
    <property type="entry name" value="FELS-1 PROPHAGE TRANSCRIPTIONAL REGULATOR"/>
    <property type="match status" value="1"/>
</dbReference>
<dbReference type="SMART" id="SM00530">
    <property type="entry name" value="HTH_XRE"/>
    <property type="match status" value="1"/>
</dbReference>